<dbReference type="InterPro" id="IPR002524">
    <property type="entry name" value="Cation_efflux"/>
</dbReference>
<dbReference type="InterPro" id="IPR027469">
    <property type="entry name" value="Cation_efflux_TMD_sf"/>
</dbReference>
<dbReference type="EMBL" id="FOJX01000005">
    <property type="protein sequence ID" value="SFA98203.1"/>
    <property type="molecule type" value="Genomic_DNA"/>
</dbReference>
<feature type="transmembrane region" description="Helical" evidence="7">
    <location>
        <begin position="91"/>
        <end position="112"/>
    </location>
</feature>
<feature type="transmembrane region" description="Helical" evidence="7">
    <location>
        <begin position="186"/>
        <end position="202"/>
    </location>
</feature>
<dbReference type="PANTHER" id="PTHR43840:SF15">
    <property type="entry name" value="MITOCHONDRIAL METAL TRANSPORTER 1-RELATED"/>
    <property type="match status" value="1"/>
</dbReference>
<gene>
    <name evidence="11" type="ORF">SAMN05216587_10548</name>
    <name evidence="10" type="ORF">SAMN05660648_01699</name>
</gene>
<dbReference type="Proteomes" id="UP000183843">
    <property type="component" value="Unassembled WGS sequence"/>
</dbReference>
<dbReference type="AlphaFoldDB" id="A0A1H3XVN1"/>
<dbReference type="NCBIfam" id="TIGR01297">
    <property type="entry name" value="CDF"/>
    <property type="match status" value="1"/>
</dbReference>
<dbReference type="Pfam" id="PF16916">
    <property type="entry name" value="ZT_dimer"/>
    <property type="match status" value="1"/>
</dbReference>
<protein>
    <submittedName>
        <fullName evidence="10">Cation diffusion facilitator family transporter</fullName>
    </submittedName>
</protein>
<dbReference type="SUPFAM" id="SSF161111">
    <property type="entry name" value="Cation efflux protein transmembrane domain-like"/>
    <property type="match status" value="1"/>
</dbReference>
<evidence type="ECO:0000256" key="3">
    <source>
        <dbReference type="ARBA" id="ARBA00022448"/>
    </source>
</evidence>
<dbReference type="GO" id="GO:0015093">
    <property type="term" value="F:ferrous iron transmembrane transporter activity"/>
    <property type="evidence" value="ECO:0007669"/>
    <property type="project" value="TreeGrafter"/>
</dbReference>
<feature type="transmembrane region" description="Helical" evidence="7">
    <location>
        <begin position="124"/>
        <end position="141"/>
    </location>
</feature>
<evidence type="ECO:0000259" key="9">
    <source>
        <dbReference type="Pfam" id="PF16916"/>
    </source>
</evidence>
<evidence type="ECO:0000256" key="5">
    <source>
        <dbReference type="ARBA" id="ARBA00022989"/>
    </source>
</evidence>
<dbReference type="Pfam" id="PF01545">
    <property type="entry name" value="Cation_efflux"/>
    <property type="match status" value="1"/>
</dbReference>
<keyword evidence="6 7" id="KW-0472">Membrane</keyword>
<dbReference type="GO" id="GO:0005886">
    <property type="term" value="C:plasma membrane"/>
    <property type="evidence" value="ECO:0007669"/>
    <property type="project" value="TreeGrafter"/>
</dbReference>
<dbReference type="GO" id="GO:0015341">
    <property type="term" value="F:zinc efflux antiporter activity"/>
    <property type="evidence" value="ECO:0007669"/>
    <property type="project" value="TreeGrafter"/>
</dbReference>
<dbReference type="PANTHER" id="PTHR43840">
    <property type="entry name" value="MITOCHONDRIAL METAL TRANSPORTER 1-RELATED"/>
    <property type="match status" value="1"/>
</dbReference>
<accession>A0A1H3XVN1</accession>
<reference evidence="12 13" key="1">
    <citation type="submission" date="2016-10" db="EMBL/GenBank/DDBJ databases">
        <authorList>
            <person name="de Groot N.N."/>
        </authorList>
    </citation>
    <scope>NUCLEOTIDE SEQUENCE [LARGE SCALE GENOMIC DNA]</scope>
    <source>
        <strain evidence="10 12">DSM 2872</strain>
        <strain evidence="11 13">L14</strain>
    </source>
</reference>
<dbReference type="InterPro" id="IPR036837">
    <property type="entry name" value="Cation_efflux_CTD_sf"/>
</dbReference>
<dbReference type="Gene3D" id="3.30.70.1350">
    <property type="entry name" value="Cation efflux protein, cytoplasmic domain"/>
    <property type="match status" value="1"/>
</dbReference>
<dbReference type="GO" id="GO:0015086">
    <property type="term" value="F:cadmium ion transmembrane transporter activity"/>
    <property type="evidence" value="ECO:0007669"/>
    <property type="project" value="TreeGrafter"/>
</dbReference>
<proteinExistence type="inferred from homology"/>
<sequence>MKSLRIGMEVLMTEIDVLKKDTAYLSIISNTVLVLLKLFVGVWVGAVSLISEALHSSVDLVASLIAFWAVKKSVTPPDTEHDYGHGKFENLSAAVEALLIVAAAGGIVYEAFEHLGQDKVPEMLHFGVAIMLVSIIINLLVSHKLISVGKLTGSQALEADGLHLRADVWTSVGVMAGLILMQITGWAWLDGAIAIAVALIIFREGWKMVVDSTMELTDVSLPEEQENKIMAIIDAIPEVKGCHCLRTRKSGSYKLLDVHVLFDGNMHLSHVHAICDELEEKIREEFGAFDILIHPEPAGNHEPETKAAQYEIAKKQEKIDVSN</sequence>
<dbReference type="Proteomes" id="UP000183469">
    <property type="component" value="Unassembled WGS sequence"/>
</dbReference>
<evidence type="ECO:0000313" key="12">
    <source>
        <dbReference type="Proteomes" id="UP000183469"/>
    </source>
</evidence>
<evidence type="ECO:0000256" key="1">
    <source>
        <dbReference type="ARBA" id="ARBA00004141"/>
    </source>
</evidence>
<dbReference type="Gene3D" id="1.20.1510.10">
    <property type="entry name" value="Cation efflux protein transmembrane domain"/>
    <property type="match status" value="1"/>
</dbReference>
<dbReference type="GO" id="GO:0006882">
    <property type="term" value="P:intracellular zinc ion homeostasis"/>
    <property type="evidence" value="ECO:0007669"/>
    <property type="project" value="TreeGrafter"/>
</dbReference>
<evidence type="ECO:0000259" key="8">
    <source>
        <dbReference type="Pfam" id="PF01545"/>
    </source>
</evidence>
<dbReference type="InterPro" id="IPR050291">
    <property type="entry name" value="CDF_Transporter"/>
</dbReference>
<dbReference type="InterPro" id="IPR027470">
    <property type="entry name" value="Cation_efflux_CTD"/>
</dbReference>
<evidence type="ECO:0000256" key="7">
    <source>
        <dbReference type="SAM" id="Phobius"/>
    </source>
</evidence>
<dbReference type="SUPFAM" id="SSF160240">
    <property type="entry name" value="Cation efflux protein cytoplasmic domain-like"/>
    <property type="match status" value="1"/>
</dbReference>
<dbReference type="InterPro" id="IPR058533">
    <property type="entry name" value="Cation_efflux_TM"/>
</dbReference>
<keyword evidence="3" id="KW-0813">Transport</keyword>
<comment type="subcellular location">
    <subcellularLocation>
        <location evidence="1">Membrane</location>
        <topology evidence="1">Multi-pass membrane protein</topology>
    </subcellularLocation>
</comment>
<comment type="similarity">
    <text evidence="2">Belongs to the cation diffusion facilitator (CDF) transporter (TC 2.A.4) family.</text>
</comment>
<feature type="transmembrane region" description="Helical" evidence="7">
    <location>
        <begin position="21"/>
        <end position="47"/>
    </location>
</feature>
<name>A0A1H3XVN1_SELRU</name>
<dbReference type="EMBL" id="FNQG01000006">
    <property type="protein sequence ID" value="SEA03527.1"/>
    <property type="molecule type" value="Genomic_DNA"/>
</dbReference>
<evidence type="ECO:0000256" key="4">
    <source>
        <dbReference type="ARBA" id="ARBA00022692"/>
    </source>
</evidence>
<evidence type="ECO:0000256" key="6">
    <source>
        <dbReference type="ARBA" id="ARBA00023136"/>
    </source>
</evidence>
<evidence type="ECO:0000313" key="10">
    <source>
        <dbReference type="EMBL" id="SEA03527.1"/>
    </source>
</evidence>
<keyword evidence="4 7" id="KW-0812">Transmembrane</keyword>
<evidence type="ECO:0000313" key="13">
    <source>
        <dbReference type="Proteomes" id="UP000183843"/>
    </source>
</evidence>
<evidence type="ECO:0000256" key="2">
    <source>
        <dbReference type="ARBA" id="ARBA00008114"/>
    </source>
</evidence>
<feature type="domain" description="Cation efflux protein transmembrane" evidence="8">
    <location>
        <begin position="24"/>
        <end position="216"/>
    </location>
</feature>
<organism evidence="10 12">
    <name type="scientific">Selenomonas ruminantium</name>
    <dbReference type="NCBI Taxonomy" id="971"/>
    <lineage>
        <taxon>Bacteria</taxon>
        <taxon>Bacillati</taxon>
        <taxon>Bacillota</taxon>
        <taxon>Negativicutes</taxon>
        <taxon>Selenomonadales</taxon>
        <taxon>Selenomonadaceae</taxon>
        <taxon>Selenomonas</taxon>
    </lineage>
</organism>
<feature type="domain" description="Cation efflux protein cytoplasmic" evidence="9">
    <location>
        <begin position="221"/>
        <end position="297"/>
    </location>
</feature>
<keyword evidence="5 7" id="KW-1133">Transmembrane helix</keyword>
<evidence type="ECO:0000313" key="11">
    <source>
        <dbReference type="EMBL" id="SFA98203.1"/>
    </source>
</evidence>